<keyword evidence="1" id="KW-1185">Reference proteome</keyword>
<dbReference type="RefSeq" id="XP_075088168.1">
    <property type="nucleotide sequence ID" value="XM_075232067.1"/>
</dbReference>
<name>A0AC58ST98_TOBAC</name>
<dbReference type="Proteomes" id="UP000790787">
    <property type="component" value="Chromosome 16"/>
</dbReference>
<evidence type="ECO:0000313" key="2">
    <source>
        <dbReference type="RefSeq" id="XP_075088168.1"/>
    </source>
</evidence>
<reference evidence="2" key="2">
    <citation type="submission" date="2025-08" db="UniProtKB">
        <authorList>
            <consortium name="RefSeq"/>
        </authorList>
    </citation>
    <scope>IDENTIFICATION</scope>
    <source>
        <tissue evidence="2">Leaf</tissue>
    </source>
</reference>
<protein>
    <submittedName>
        <fullName evidence="2">Uncharacterized protein LOC142170218</fullName>
    </submittedName>
</protein>
<sequence length="264" mass="30090">MGLNYGTQGAHEVGLNQEVQKQFWDDLDEMVRRIPHTEKLFIGGDFNGHIGASSRGYDDVHGGYGFGDRNEGGNSLLEFARAFDLVIANSSFPKREEHLVTFRNSMGKLRLITFSVGNAKRFLVMDLEIKRSRRKRAGCRQPKIKWGNLTKDKAQELGEKLLVVRAWISMGSLGGHKGYWWWNGEVHGKVEAKKAAYLNLVESTKEEEKKTYRECYIKAKKEAKLAVTTTKKAAFAHLYEELEGKGGDKRFYWLAKVRRGKPMT</sequence>
<proteinExistence type="predicted"/>
<evidence type="ECO:0000313" key="1">
    <source>
        <dbReference type="Proteomes" id="UP000790787"/>
    </source>
</evidence>
<accession>A0AC58ST98</accession>
<organism evidence="1 2">
    <name type="scientific">Nicotiana tabacum</name>
    <name type="common">Common tobacco</name>
    <dbReference type="NCBI Taxonomy" id="4097"/>
    <lineage>
        <taxon>Eukaryota</taxon>
        <taxon>Viridiplantae</taxon>
        <taxon>Streptophyta</taxon>
        <taxon>Embryophyta</taxon>
        <taxon>Tracheophyta</taxon>
        <taxon>Spermatophyta</taxon>
        <taxon>Magnoliopsida</taxon>
        <taxon>eudicotyledons</taxon>
        <taxon>Gunneridae</taxon>
        <taxon>Pentapetalae</taxon>
        <taxon>asterids</taxon>
        <taxon>lamiids</taxon>
        <taxon>Solanales</taxon>
        <taxon>Solanaceae</taxon>
        <taxon>Nicotianoideae</taxon>
        <taxon>Nicotianeae</taxon>
        <taxon>Nicotiana</taxon>
    </lineage>
</organism>
<reference evidence="1" key="1">
    <citation type="journal article" date="2014" name="Nat. Commun.">
        <title>The tobacco genome sequence and its comparison with those of tomato and potato.</title>
        <authorList>
            <person name="Sierro N."/>
            <person name="Battey J.N."/>
            <person name="Ouadi S."/>
            <person name="Bakaher N."/>
            <person name="Bovet L."/>
            <person name="Willig A."/>
            <person name="Goepfert S."/>
            <person name="Peitsch M.C."/>
            <person name="Ivanov N.V."/>
        </authorList>
    </citation>
    <scope>NUCLEOTIDE SEQUENCE [LARGE SCALE GENOMIC DNA]</scope>
</reference>
<gene>
    <name evidence="2" type="primary">LOC142170218</name>
</gene>